<feature type="compositionally biased region" description="Basic and acidic residues" evidence="17">
    <location>
        <begin position="598"/>
        <end position="613"/>
    </location>
</feature>
<feature type="region of interest" description="Disordered" evidence="17">
    <location>
        <begin position="1"/>
        <end position="36"/>
    </location>
</feature>
<dbReference type="GO" id="GO:0008270">
    <property type="term" value="F:zinc ion binding"/>
    <property type="evidence" value="ECO:0007669"/>
    <property type="project" value="UniProtKB-KW"/>
</dbReference>
<dbReference type="GO" id="GO:0061630">
    <property type="term" value="F:ubiquitin protein ligase activity"/>
    <property type="evidence" value="ECO:0007669"/>
    <property type="project" value="UniProtKB-EC"/>
</dbReference>
<keyword evidence="3" id="KW-0808">Transferase</keyword>
<evidence type="ECO:0000313" key="20">
    <source>
        <dbReference type="Proteomes" id="UP000694620"/>
    </source>
</evidence>
<accession>A0A8C4SIR0</accession>
<feature type="compositionally biased region" description="Low complexity" evidence="17">
    <location>
        <begin position="462"/>
        <end position="476"/>
    </location>
</feature>
<dbReference type="EC" id="2.3.2.27" evidence="2"/>
<keyword evidence="5 16" id="KW-0863">Zinc-finger</keyword>
<evidence type="ECO:0000256" key="12">
    <source>
        <dbReference type="ARBA" id="ARBA00076940"/>
    </source>
</evidence>
<dbReference type="GO" id="GO:0008630">
    <property type="term" value="P:intrinsic apoptotic signaling pathway in response to DNA damage"/>
    <property type="evidence" value="ECO:0007669"/>
    <property type="project" value="UniProtKB-ARBA"/>
</dbReference>
<feature type="domain" description="RING-type" evidence="18">
    <location>
        <begin position="40"/>
        <end position="79"/>
    </location>
</feature>
<keyword evidence="8" id="KW-0805">Transcription regulation</keyword>
<keyword evidence="7" id="KW-0862">Zinc</keyword>
<dbReference type="FunFam" id="3.30.40.10:FF:000136">
    <property type="entry name" value="E3 ubiquitin-protein ligase Topors"/>
    <property type="match status" value="1"/>
</dbReference>
<keyword evidence="4" id="KW-0479">Metal-binding</keyword>
<keyword evidence="20" id="KW-1185">Reference proteome</keyword>
<feature type="compositionally biased region" description="Low complexity" evidence="17">
    <location>
        <begin position="688"/>
        <end position="697"/>
    </location>
</feature>
<evidence type="ECO:0000256" key="6">
    <source>
        <dbReference type="ARBA" id="ARBA00022786"/>
    </source>
</evidence>
<name>A0A8C4SIR0_ERPCA</name>
<dbReference type="InterPro" id="IPR001841">
    <property type="entry name" value="Znf_RING"/>
</dbReference>
<gene>
    <name evidence="19" type="primary">TOPORS</name>
</gene>
<evidence type="ECO:0000256" key="17">
    <source>
        <dbReference type="SAM" id="MobiDB-lite"/>
    </source>
</evidence>
<sequence length="941" mass="107322">MVQMVLSTKKTKMRRRNTVKDGSNKSSQTLPADASPDSKCPICLDQFNNMAYLDQCQHRFCFRCIHEWSKNKAECPLCKQPFNKIFHSMKAKGDFQEFVLSENGSFNNSDGPRFRYRTTLTREHRPLNPRRITSSPPDNGLLFEGLGSNPQSHNDRGAHRMMLRLAARRQAQPDGRSARVMQEQNMINFRRALYRNGMRVRSVRDGGRYRDISADFFRRNPACLHRLVPWLRRELTVLYGAHGSLINIVQHIIMTCITRCDMEDQSIQEELRPFLLTRTDHFMHEFISFARAPFSMEAYDRHAVYDCPAPSYEEGSSSDSSVITISADEADSDDERKRSPASVPSVALSQAPWDDETPGPSYSSAGQVQTTSLTPLESQSSEDEIEGGDAVCSVQDNAPVKSDPIVNELCDASALDEDCVIVGYVKPIAERTPELVQLSSDSEESMQEGILDTAPLLQPKTSPSRDSSSSSVCSHISNEEPSQRTNKSKKQTSNKSRGTSNLKHDEQSFKLSHSFHHNKSSKRTDDDQSSNKKRHHRDHTAHNRRHRSKERKSRSNDRLRTRHKRRSRSTDNWCEKSQSVSLTSCNLLPRGRRHSRSGSREYNSRDFHPRNRDIDNKYSRYKHEKSYSYSWDSYNSYSRERVLSDSLHIQSRSYCSNYYTTPDYSVQSRSSSRSHQDNSYRGRRRSRSFSSSSSQGSTAIHCQTRHEKPSGKRKYKTHHLESTSKERRKSRGSPLRSRDQNRHKNLRKSRSPSVVIVYEKKSTIDGRRRHKKKLHKKRNRRQSSKVRENLSPTVITIHSDSDCDHSPKSASPPAQDQLLNRKNSTVEISPPINNLNEDCELSCAQIPACAVSENGLGSAPIDDVSINNTSSINNNDIMQNLCPMDYVTSDTQRSGNDLIAADQFDEVNCFENIPEETMSLSTSQESIFDFKLDASQMTSSV</sequence>
<evidence type="ECO:0000256" key="7">
    <source>
        <dbReference type="ARBA" id="ARBA00022833"/>
    </source>
</evidence>
<dbReference type="PROSITE" id="PS50089">
    <property type="entry name" value="ZF_RING_2"/>
    <property type="match status" value="1"/>
</dbReference>
<reference evidence="19" key="2">
    <citation type="submission" date="2025-08" db="UniProtKB">
        <authorList>
            <consortium name="Ensembl"/>
        </authorList>
    </citation>
    <scope>IDENTIFICATION</scope>
</reference>
<organism evidence="19 20">
    <name type="scientific">Erpetoichthys calabaricus</name>
    <name type="common">Rope fish</name>
    <name type="synonym">Calamoichthys calabaricus</name>
    <dbReference type="NCBI Taxonomy" id="27687"/>
    <lineage>
        <taxon>Eukaryota</taxon>
        <taxon>Metazoa</taxon>
        <taxon>Chordata</taxon>
        <taxon>Craniata</taxon>
        <taxon>Vertebrata</taxon>
        <taxon>Euteleostomi</taxon>
        <taxon>Actinopterygii</taxon>
        <taxon>Polypteriformes</taxon>
        <taxon>Polypteridae</taxon>
        <taxon>Erpetoichthys</taxon>
    </lineage>
</organism>
<reference evidence="19" key="3">
    <citation type="submission" date="2025-09" db="UniProtKB">
        <authorList>
            <consortium name="Ensembl"/>
        </authorList>
    </citation>
    <scope>IDENTIFICATION</scope>
</reference>
<evidence type="ECO:0000256" key="16">
    <source>
        <dbReference type="PROSITE-ProRule" id="PRU00175"/>
    </source>
</evidence>
<feature type="compositionally biased region" description="Basic residues" evidence="17">
    <location>
        <begin position="531"/>
        <end position="552"/>
    </location>
</feature>
<evidence type="ECO:0000256" key="10">
    <source>
        <dbReference type="ARBA" id="ARBA00071236"/>
    </source>
</evidence>
<dbReference type="InterPro" id="IPR058745">
    <property type="entry name" value="PWI_Topors"/>
</dbReference>
<dbReference type="InterPro" id="IPR058746">
    <property type="entry name" value="Znf_RING-type_Topors"/>
</dbReference>
<evidence type="ECO:0000256" key="4">
    <source>
        <dbReference type="ARBA" id="ARBA00022723"/>
    </source>
</evidence>
<dbReference type="GO" id="GO:0032391">
    <property type="term" value="C:photoreceptor connecting cilium"/>
    <property type="evidence" value="ECO:0007669"/>
    <property type="project" value="UniProtKB-ARBA"/>
</dbReference>
<feature type="compositionally biased region" description="Polar residues" evidence="17">
    <location>
        <begin position="571"/>
        <end position="586"/>
    </location>
</feature>
<evidence type="ECO:0000256" key="3">
    <source>
        <dbReference type="ARBA" id="ARBA00022679"/>
    </source>
</evidence>
<evidence type="ECO:0000313" key="19">
    <source>
        <dbReference type="Ensembl" id="ENSECRP00000016894.1"/>
    </source>
</evidence>
<dbReference type="Ensembl" id="ENSECRT00000017194.1">
    <property type="protein sequence ID" value="ENSECRP00000016894.1"/>
    <property type="gene ID" value="ENSECRG00000011212.1"/>
</dbReference>
<dbReference type="PROSITE" id="PS00518">
    <property type="entry name" value="ZF_RING_1"/>
    <property type="match status" value="1"/>
</dbReference>
<feature type="region of interest" description="Disordered" evidence="17">
    <location>
        <begin position="662"/>
        <end position="819"/>
    </location>
</feature>
<dbReference type="GeneTree" id="ENSGT00530000064170"/>
<comment type="catalytic activity">
    <reaction evidence="1">
        <text>S-ubiquitinyl-[E2 ubiquitin-conjugating enzyme]-L-cysteine + [acceptor protein]-L-lysine = [E2 ubiquitin-conjugating enzyme]-L-cysteine + N(6)-ubiquitinyl-[acceptor protein]-L-lysine.</text>
        <dbReference type="EC" id="2.3.2.27"/>
    </reaction>
</comment>
<keyword evidence="6" id="KW-0833">Ubl conjugation pathway</keyword>
<dbReference type="CDD" id="cd16574">
    <property type="entry name" value="RING-HC_Topors"/>
    <property type="match status" value="1"/>
</dbReference>
<dbReference type="SUPFAM" id="SSF57850">
    <property type="entry name" value="RING/U-box"/>
    <property type="match status" value="1"/>
</dbReference>
<dbReference type="GO" id="GO:0006513">
    <property type="term" value="P:protein monoubiquitination"/>
    <property type="evidence" value="ECO:0007669"/>
    <property type="project" value="TreeGrafter"/>
</dbReference>
<feature type="compositionally biased region" description="Polar residues" evidence="17">
    <location>
        <begin position="360"/>
        <end position="379"/>
    </location>
</feature>
<dbReference type="PANTHER" id="PTHR46077">
    <property type="entry name" value="E3 UBIQUITIN-PROTEIN LIGASE TOPORS"/>
    <property type="match status" value="1"/>
</dbReference>
<evidence type="ECO:0000256" key="15">
    <source>
        <dbReference type="ARBA" id="ARBA00082108"/>
    </source>
</evidence>
<dbReference type="Pfam" id="PF13923">
    <property type="entry name" value="zf-C3HC4_2"/>
    <property type="match status" value="1"/>
</dbReference>
<evidence type="ECO:0000256" key="9">
    <source>
        <dbReference type="ARBA" id="ARBA00023163"/>
    </source>
</evidence>
<evidence type="ECO:0000256" key="14">
    <source>
        <dbReference type="ARBA" id="ARBA00079184"/>
    </source>
</evidence>
<dbReference type="Pfam" id="PF26084">
    <property type="entry name" value="PWI_Topors"/>
    <property type="match status" value="1"/>
</dbReference>
<feature type="compositionally biased region" description="Basic residues" evidence="17">
    <location>
        <begin position="767"/>
        <end position="784"/>
    </location>
</feature>
<dbReference type="InterPro" id="IPR013083">
    <property type="entry name" value="Znf_RING/FYVE/PHD"/>
</dbReference>
<evidence type="ECO:0000256" key="5">
    <source>
        <dbReference type="ARBA" id="ARBA00022771"/>
    </source>
</evidence>
<feature type="region of interest" description="Disordered" evidence="17">
    <location>
        <begin position="328"/>
        <end position="388"/>
    </location>
</feature>
<dbReference type="InterPro" id="IPR017907">
    <property type="entry name" value="Znf_RING_CS"/>
</dbReference>
<feature type="compositionally biased region" description="Polar residues" evidence="17">
    <location>
        <begin position="808"/>
        <end position="819"/>
    </location>
</feature>
<evidence type="ECO:0000256" key="8">
    <source>
        <dbReference type="ARBA" id="ARBA00023015"/>
    </source>
</evidence>
<evidence type="ECO:0000256" key="13">
    <source>
        <dbReference type="ARBA" id="ARBA00079040"/>
    </source>
</evidence>
<evidence type="ECO:0000256" key="2">
    <source>
        <dbReference type="ARBA" id="ARBA00012483"/>
    </source>
</evidence>
<dbReference type="SMART" id="SM00184">
    <property type="entry name" value="RING"/>
    <property type="match status" value="1"/>
</dbReference>
<feature type="region of interest" description="Disordered" evidence="17">
    <location>
        <begin position="430"/>
        <end position="613"/>
    </location>
</feature>
<dbReference type="Gene3D" id="3.30.40.10">
    <property type="entry name" value="Zinc/RING finger domain, C3HC4 (zinc finger)"/>
    <property type="match status" value="1"/>
</dbReference>
<dbReference type="PANTHER" id="PTHR46077:SF1">
    <property type="entry name" value="TOP1 BINDING ARGININE_SERINE RICH PROTEIN, E3 UBIQUITIN LIGASE"/>
    <property type="match status" value="1"/>
</dbReference>
<proteinExistence type="predicted"/>
<protein>
    <recommendedName>
        <fullName evidence="10">E3 ubiquitin-protein ligase Topors</fullName>
        <ecNumber evidence="2">2.3.2.27</ecNumber>
    </recommendedName>
    <alternativeName>
        <fullName evidence="11">RING-type E3 ubiquitin transferase Topors</fullName>
    </alternativeName>
    <alternativeName>
        <fullName evidence="13">SUMO1-protein E3 ligase Topors</fullName>
    </alternativeName>
    <alternativeName>
        <fullName evidence="12">Topoisomerase I-binding RING finger protein</fullName>
    </alternativeName>
    <alternativeName>
        <fullName evidence="14">Topoisomerase I-binding arginine/serine-rich protein</fullName>
    </alternativeName>
    <alternativeName>
        <fullName evidence="15">Tumor suppressor p53-binding protein 3</fullName>
    </alternativeName>
</protein>
<reference evidence="19" key="1">
    <citation type="submission" date="2021-06" db="EMBL/GenBank/DDBJ databases">
        <authorList>
            <consortium name="Wellcome Sanger Institute Data Sharing"/>
        </authorList>
    </citation>
    <scope>NUCLEOTIDE SEQUENCE [LARGE SCALE GENOMIC DNA]</scope>
</reference>
<dbReference type="Proteomes" id="UP000694620">
    <property type="component" value="Chromosome 7"/>
</dbReference>
<evidence type="ECO:0000256" key="11">
    <source>
        <dbReference type="ARBA" id="ARBA00076856"/>
    </source>
</evidence>
<evidence type="ECO:0000256" key="1">
    <source>
        <dbReference type="ARBA" id="ARBA00000900"/>
    </source>
</evidence>
<evidence type="ECO:0000259" key="18">
    <source>
        <dbReference type="PROSITE" id="PS50089"/>
    </source>
</evidence>
<dbReference type="GO" id="GO:0000209">
    <property type="term" value="P:protein polyubiquitination"/>
    <property type="evidence" value="ECO:0007669"/>
    <property type="project" value="TreeGrafter"/>
</dbReference>
<keyword evidence="9" id="KW-0804">Transcription</keyword>
<dbReference type="AlphaFoldDB" id="A0A8C4SIR0"/>
<dbReference type="OrthoDB" id="365379at2759"/>